<dbReference type="AlphaFoldDB" id="A0AAE0P5Q1"/>
<evidence type="ECO:0000313" key="2">
    <source>
        <dbReference type="EMBL" id="KAK3393821.1"/>
    </source>
</evidence>
<feature type="region of interest" description="Disordered" evidence="1">
    <location>
        <begin position="1"/>
        <end position="20"/>
    </location>
</feature>
<feature type="compositionally biased region" description="Low complexity" evidence="1">
    <location>
        <begin position="219"/>
        <end position="228"/>
    </location>
</feature>
<name>A0AAE0P5Q1_9PEZI</name>
<evidence type="ECO:0000256" key="1">
    <source>
        <dbReference type="SAM" id="MobiDB-lite"/>
    </source>
</evidence>
<accession>A0AAE0P5Q1</accession>
<keyword evidence="3" id="KW-1185">Reference proteome</keyword>
<feature type="region of interest" description="Disordered" evidence="1">
    <location>
        <begin position="159"/>
        <end position="231"/>
    </location>
</feature>
<evidence type="ECO:0000313" key="3">
    <source>
        <dbReference type="Proteomes" id="UP001285441"/>
    </source>
</evidence>
<reference evidence="2" key="2">
    <citation type="submission" date="2023-06" db="EMBL/GenBank/DDBJ databases">
        <authorList>
            <consortium name="Lawrence Berkeley National Laboratory"/>
            <person name="Haridas S."/>
            <person name="Hensen N."/>
            <person name="Bonometti L."/>
            <person name="Westerberg I."/>
            <person name="Brannstrom I.O."/>
            <person name="Guillou S."/>
            <person name="Cros-Aarteil S."/>
            <person name="Calhoun S."/>
            <person name="Kuo A."/>
            <person name="Mondo S."/>
            <person name="Pangilinan J."/>
            <person name="Riley R."/>
            <person name="LaButti K."/>
            <person name="Andreopoulos B."/>
            <person name="Lipzen A."/>
            <person name="Chen C."/>
            <person name="Yanf M."/>
            <person name="Daum C."/>
            <person name="Ng V."/>
            <person name="Clum A."/>
            <person name="Steindorff A."/>
            <person name="Ohm R."/>
            <person name="Martin F."/>
            <person name="Silar P."/>
            <person name="Natvig D."/>
            <person name="Lalanne C."/>
            <person name="Gautier V."/>
            <person name="Ament-velasquez S.L."/>
            <person name="Kruys A."/>
            <person name="Hutchinson M.I."/>
            <person name="Powell A.J."/>
            <person name="Barry K."/>
            <person name="Miller A.N."/>
            <person name="Grigoriev I.V."/>
            <person name="Debuchy R."/>
            <person name="Gladieux P."/>
            <person name="Thoren M.H."/>
            <person name="Johannesson H."/>
        </authorList>
    </citation>
    <scope>NUCLEOTIDE SEQUENCE</scope>
    <source>
        <strain evidence="2">CBS 232.78</strain>
    </source>
</reference>
<comment type="caution">
    <text evidence="2">The sequence shown here is derived from an EMBL/GenBank/DDBJ whole genome shotgun (WGS) entry which is preliminary data.</text>
</comment>
<sequence length="285" mass="30473">MPPPHGLFLPPGPESPFGRPMSPAPAPLVFINGLPGVGKQAVAECLTLLLGPDKSLLVDVRGLGSRDDKTPLTPEHPGYFDFDAPLSAAASQSSNTRCSGVSLTSQLQLPSNVHRIAILAAYAPDTPIGRTAVRTFELAASRAGRLFIPITLTCEPAEHERRAGSLQRQCSHKSRGPSTITTTATDQQNNSQDDGGDTDETNSIINNTEAKAKSDNRPRPLSVVPRPRNGMTVDTTSAPAFEMALNIVEFVKQLVADRDAELCNASPVTTPLESMEPEWRHLGAR</sequence>
<feature type="compositionally biased region" description="Pro residues" evidence="1">
    <location>
        <begin position="1"/>
        <end position="14"/>
    </location>
</feature>
<proteinExistence type="predicted"/>
<dbReference type="EMBL" id="JAULSW010000001">
    <property type="protein sequence ID" value="KAK3393821.1"/>
    <property type="molecule type" value="Genomic_DNA"/>
</dbReference>
<organism evidence="2 3">
    <name type="scientific">Podospora didyma</name>
    <dbReference type="NCBI Taxonomy" id="330526"/>
    <lineage>
        <taxon>Eukaryota</taxon>
        <taxon>Fungi</taxon>
        <taxon>Dikarya</taxon>
        <taxon>Ascomycota</taxon>
        <taxon>Pezizomycotina</taxon>
        <taxon>Sordariomycetes</taxon>
        <taxon>Sordariomycetidae</taxon>
        <taxon>Sordariales</taxon>
        <taxon>Podosporaceae</taxon>
        <taxon>Podospora</taxon>
    </lineage>
</organism>
<dbReference type="Proteomes" id="UP001285441">
    <property type="component" value="Unassembled WGS sequence"/>
</dbReference>
<reference evidence="2" key="1">
    <citation type="journal article" date="2023" name="Mol. Phylogenet. Evol.">
        <title>Genome-scale phylogeny and comparative genomics of the fungal order Sordariales.</title>
        <authorList>
            <person name="Hensen N."/>
            <person name="Bonometti L."/>
            <person name="Westerberg I."/>
            <person name="Brannstrom I.O."/>
            <person name="Guillou S."/>
            <person name="Cros-Aarteil S."/>
            <person name="Calhoun S."/>
            <person name="Haridas S."/>
            <person name="Kuo A."/>
            <person name="Mondo S."/>
            <person name="Pangilinan J."/>
            <person name="Riley R."/>
            <person name="LaButti K."/>
            <person name="Andreopoulos B."/>
            <person name="Lipzen A."/>
            <person name="Chen C."/>
            <person name="Yan M."/>
            <person name="Daum C."/>
            <person name="Ng V."/>
            <person name="Clum A."/>
            <person name="Steindorff A."/>
            <person name="Ohm R.A."/>
            <person name="Martin F."/>
            <person name="Silar P."/>
            <person name="Natvig D.O."/>
            <person name="Lalanne C."/>
            <person name="Gautier V."/>
            <person name="Ament-Velasquez S.L."/>
            <person name="Kruys A."/>
            <person name="Hutchinson M.I."/>
            <person name="Powell A.J."/>
            <person name="Barry K."/>
            <person name="Miller A.N."/>
            <person name="Grigoriev I.V."/>
            <person name="Debuchy R."/>
            <person name="Gladieux P."/>
            <person name="Hiltunen Thoren M."/>
            <person name="Johannesson H."/>
        </authorList>
    </citation>
    <scope>NUCLEOTIDE SEQUENCE</scope>
    <source>
        <strain evidence="2">CBS 232.78</strain>
    </source>
</reference>
<gene>
    <name evidence="2" type="ORF">B0H63DRAFT_516986</name>
</gene>
<protein>
    <submittedName>
        <fullName evidence="2">Uncharacterized protein</fullName>
    </submittedName>
</protein>